<dbReference type="InterPro" id="IPR006623">
    <property type="entry name" value="THEG"/>
</dbReference>
<dbReference type="Pfam" id="PF14912">
    <property type="entry name" value="THEG"/>
    <property type="match status" value="2"/>
</dbReference>
<sequence length="350" mass="41014">MATFFSTNSNLWDFESTDFRLGRFESRPFNGGQPTTSKKFKNEINNIGEKSKRNDQSNHQLDKKILSVRKRGANCFSNKPSSPMISTKSIKNVSNNKDPSCKVKTSALLYEITERINRLAQPRVRSNVYDSTENRANVNKIPKATPRILELSKPKTIYEPPSKLFRYVAPAALLAIPTDRIIELSRPKKNQKKPFMRKRKLIYAPCNSRILYLARAKSSKFEIDDFGRTSSRHRKFRTEKEKSRKKLGLKKCRNEFIYNMNCPNKNMRWERTRKKRRRKARRNRSDPARQDLRSSNSNRTVISIKQNLYSVETVTRKSKLKKRKQKKKVKSKKKRNPLNIGLKKNMGLIR</sequence>
<dbReference type="Proteomes" id="UP001607302">
    <property type="component" value="Unassembled WGS sequence"/>
</dbReference>
<accession>A0ABD2AIY6</accession>
<comment type="caution">
    <text evidence="3">The sequence shown here is derived from an EMBL/GenBank/DDBJ whole genome shotgun (WGS) entry which is preliminary data.</text>
</comment>
<reference evidence="3 4" key="1">
    <citation type="journal article" date="2024" name="Ann. Entomol. Soc. Am.">
        <title>Genomic analyses of the southern and eastern yellowjacket wasps (Hymenoptera: Vespidae) reveal evolutionary signatures of social life.</title>
        <authorList>
            <person name="Catto M.A."/>
            <person name="Caine P.B."/>
            <person name="Orr S.E."/>
            <person name="Hunt B.G."/>
            <person name="Goodisman M.A.D."/>
        </authorList>
    </citation>
    <scope>NUCLEOTIDE SEQUENCE [LARGE SCALE GENOMIC DNA]</scope>
    <source>
        <strain evidence="3">233</strain>
        <tissue evidence="3">Head and thorax</tissue>
    </source>
</reference>
<gene>
    <name evidence="3" type="ORF">V1478_010157</name>
</gene>
<evidence type="ECO:0000313" key="3">
    <source>
        <dbReference type="EMBL" id="KAL2720581.1"/>
    </source>
</evidence>
<feature type="compositionally biased region" description="Basic and acidic residues" evidence="2">
    <location>
        <begin position="283"/>
        <end position="292"/>
    </location>
</feature>
<organism evidence="3 4">
    <name type="scientific">Vespula squamosa</name>
    <name type="common">Southern yellow jacket</name>
    <name type="synonym">Wasp</name>
    <dbReference type="NCBI Taxonomy" id="30214"/>
    <lineage>
        <taxon>Eukaryota</taxon>
        <taxon>Metazoa</taxon>
        <taxon>Ecdysozoa</taxon>
        <taxon>Arthropoda</taxon>
        <taxon>Hexapoda</taxon>
        <taxon>Insecta</taxon>
        <taxon>Pterygota</taxon>
        <taxon>Neoptera</taxon>
        <taxon>Endopterygota</taxon>
        <taxon>Hymenoptera</taxon>
        <taxon>Apocrita</taxon>
        <taxon>Aculeata</taxon>
        <taxon>Vespoidea</taxon>
        <taxon>Vespidae</taxon>
        <taxon>Vespinae</taxon>
        <taxon>Vespula</taxon>
    </lineage>
</organism>
<dbReference type="PANTHER" id="PTHR15901:SF15">
    <property type="entry name" value="TESTICULAR HAPLOID EXPRESSED GENE PROTEIN-LIKE"/>
    <property type="match status" value="1"/>
</dbReference>
<proteinExistence type="predicted"/>
<dbReference type="EMBL" id="JAUDFV010000146">
    <property type="protein sequence ID" value="KAL2720581.1"/>
    <property type="molecule type" value="Genomic_DNA"/>
</dbReference>
<dbReference type="AlphaFoldDB" id="A0ABD2AIY6"/>
<feature type="compositionally biased region" description="Basic residues" evidence="2">
    <location>
        <begin position="316"/>
        <end position="336"/>
    </location>
</feature>
<keyword evidence="1" id="KW-0677">Repeat</keyword>
<dbReference type="PANTHER" id="PTHR15901">
    <property type="entry name" value="TESTICULAR HAPLOID EXPRESSED GENE PROTEIN"/>
    <property type="match status" value="1"/>
</dbReference>
<evidence type="ECO:0000313" key="4">
    <source>
        <dbReference type="Proteomes" id="UP001607302"/>
    </source>
</evidence>
<dbReference type="SMART" id="SM00705">
    <property type="entry name" value="THEG"/>
    <property type="match status" value="3"/>
</dbReference>
<name>A0ABD2AIY6_VESSQ</name>
<feature type="region of interest" description="Disordered" evidence="2">
    <location>
        <begin position="267"/>
        <end position="299"/>
    </location>
</feature>
<dbReference type="InterPro" id="IPR042401">
    <property type="entry name" value="SPMAP2-like"/>
</dbReference>
<evidence type="ECO:0000256" key="1">
    <source>
        <dbReference type="ARBA" id="ARBA00022737"/>
    </source>
</evidence>
<feature type="region of interest" description="Disordered" evidence="2">
    <location>
        <begin position="315"/>
        <end position="350"/>
    </location>
</feature>
<keyword evidence="4" id="KW-1185">Reference proteome</keyword>
<evidence type="ECO:0000256" key="2">
    <source>
        <dbReference type="SAM" id="MobiDB-lite"/>
    </source>
</evidence>
<protein>
    <submittedName>
        <fullName evidence="3">Uncharacterized protein</fullName>
    </submittedName>
</protein>
<feature type="compositionally biased region" description="Basic residues" evidence="2">
    <location>
        <begin position="271"/>
        <end position="282"/>
    </location>
</feature>